<keyword evidence="2" id="KW-1185">Reference proteome</keyword>
<accession>A0A4P9ZQU3</accession>
<gene>
    <name evidence="1" type="ORF">BJ085DRAFT_41449</name>
</gene>
<evidence type="ECO:0000313" key="2">
    <source>
        <dbReference type="Proteomes" id="UP000268162"/>
    </source>
</evidence>
<dbReference type="EMBL" id="ML002787">
    <property type="protein sequence ID" value="RKP35793.1"/>
    <property type="molecule type" value="Genomic_DNA"/>
</dbReference>
<evidence type="ECO:0000313" key="1">
    <source>
        <dbReference type="EMBL" id="RKP35793.1"/>
    </source>
</evidence>
<dbReference type="Pfam" id="PF04908">
    <property type="entry name" value="SH3BGR"/>
    <property type="match status" value="1"/>
</dbReference>
<name>A0A4P9ZQU3_9FUNG</name>
<organism evidence="1 2">
    <name type="scientific">Dimargaris cristalligena</name>
    <dbReference type="NCBI Taxonomy" id="215637"/>
    <lineage>
        <taxon>Eukaryota</taxon>
        <taxon>Fungi</taxon>
        <taxon>Fungi incertae sedis</taxon>
        <taxon>Zoopagomycota</taxon>
        <taxon>Kickxellomycotina</taxon>
        <taxon>Dimargaritomycetes</taxon>
        <taxon>Dimargaritales</taxon>
        <taxon>Dimargaritaceae</taxon>
        <taxon>Dimargaris</taxon>
    </lineage>
</organism>
<dbReference type="InterPro" id="IPR006993">
    <property type="entry name" value="Glut_rich_SH3-bd"/>
</dbReference>
<dbReference type="PROSITE" id="PS51354">
    <property type="entry name" value="GLUTAREDOXIN_2"/>
    <property type="match status" value="1"/>
</dbReference>
<sequence length="140" mass="15588">MPSDIRPDGSTRVQVYGSSVSGNRKYKTEFNKLIQFLQVEEIPFEFVDIASNEEAKSYMKRKSKGNMVTPQVYCDGEFKAMFKEVAEAVEAFELRELIGLEDEPLDLDDLSGLDGLTEEELARLNAELDAPTKTSSPAAA</sequence>
<dbReference type="InterPro" id="IPR036249">
    <property type="entry name" value="Thioredoxin-like_sf"/>
</dbReference>
<protein>
    <submittedName>
        <fullName evidence="1">Uncharacterized protein</fullName>
    </submittedName>
</protein>
<reference evidence="2" key="1">
    <citation type="journal article" date="2018" name="Nat. Microbiol.">
        <title>Leveraging single-cell genomics to expand the fungal tree of life.</title>
        <authorList>
            <person name="Ahrendt S.R."/>
            <person name="Quandt C.A."/>
            <person name="Ciobanu D."/>
            <person name="Clum A."/>
            <person name="Salamov A."/>
            <person name="Andreopoulos B."/>
            <person name="Cheng J.F."/>
            <person name="Woyke T."/>
            <person name="Pelin A."/>
            <person name="Henrissat B."/>
            <person name="Reynolds N.K."/>
            <person name="Benny G.L."/>
            <person name="Smith M.E."/>
            <person name="James T.Y."/>
            <person name="Grigoriev I.V."/>
        </authorList>
    </citation>
    <scope>NUCLEOTIDE SEQUENCE [LARGE SCALE GENOMIC DNA]</scope>
    <source>
        <strain evidence="2">RSA 468</strain>
    </source>
</reference>
<proteinExistence type="predicted"/>
<dbReference type="SUPFAM" id="SSF52833">
    <property type="entry name" value="Thioredoxin-like"/>
    <property type="match status" value="1"/>
</dbReference>
<dbReference type="AlphaFoldDB" id="A0A4P9ZQU3"/>
<dbReference type="Gene3D" id="3.40.30.10">
    <property type="entry name" value="Glutaredoxin"/>
    <property type="match status" value="1"/>
</dbReference>
<dbReference type="Proteomes" id="UP000268162">
    <property type="component" value="Unassembled WGS sequence"/>
</dbReference>